<reference evidence="2" key="1">
    <citation type="journal article" date="2013" name="Nature">
        <title>Draft genome of the wheat A-genome progenitor Triticum urartu.</title>
        <authorList>
            <person name="Ling H.Q."/>
            <person name="Zhao S."/>
            <person name="Liu D."/>
            <person name="Wang J."/>
            <person name="Sun H."/>
            <person name="Zhang C."/>
            <person name="Fan H."/>
            <person name="Li D."/>
            <person name="Dong L."/>
            <person name="Tao Y."/>
            <person name="Gao C."/>
            <person name="Wu H."/>
            <person name="Li Y."/>
            <person name="Cui Y."/>
            <person name="Guo X."/>
            <person name="Zheng S."/>
            <person name="Wang B."/>
            <person name="Yu K."/>
            <person name="Liang Q."/>
            <person name="Yang W."/>
            <person name="Lou X."/>
            <person name="Chen J."/>
            <person name="Feng M."/>
            <person name="Jian J."/>
            <person name="Zhang X."/>
            <person name="Luo G."/>
            <person name="Jiang Y."/>
            <person name="Liu J."/>
            <person name="Wang Z."/>
            <person name="Sha Y."/>
            <person name="Zhang B."/>
            <person name="Wu H."/>
            <person name="Tang D."/>
            <person name="Shen Q."/>
            <person name="Xue P."/>
            <person name="Zou S."/>
            <person name="Wang X."/>
            <person name="Liu X."/>
            <person name="Wang F."/>
            <person name="Yang Y."/>
            <person name="An X."/>
            <person name="Dong Z."/>
            <person name="Zhang K."/>
            <person name="Zhang X."/>
            <person name="Luo M.C."/>
            <person name="Dvorak J."/>
            <person name="Tong Y."/>
            <person name="Wang J."/>
            <person name="Yang H."/>
            <person name="Li Z."/>
            <person name="Wang D."/>
            <person name="Zhang A."/>
            <person name="Wang J."/>
        </authorList>
    </citation>
    <scope>NUCLEOTIDE SEQUENCE</scope>
    <source>
        <strain evidence="2">cv. G1812</strain>
    </source>
</reference>
<accession>A0A8R7THY2</accession>
<dbReference type="EnsemblPlants" id="TuG1812G0200003154.01.T02">
    <property type="protein sequence ID" value="TuG1812G0200003154.01.T02"/>
    <property type="gene ID" value="TuG1812G0200003154.01"/>
</dbReference>
<proteinExistence type="predicted"/>
<dbReference type="AlphaFoldDB" id="A0A8R7THY2"/>
<dbReference type="Gramene" id="TuG1812G0200003154.01.T02">
    <property type="protein sequence ID" value="TuG1812G0200003154.01.T02"/>
    <property type="gene ID" value="TuG1812G0200003154.01"/>
</dbReference>
<sequence>HCPTWNTGLFLAVGDLSVATSGLISYGTSYSIHRLQDLRNLIGVLHMVAL</sequence>
<reference evidence="1" key="2">
    <citation type="submission" date="2018-03" db="EMBL/GenBank/DDBJ databases">
        <title>The Triticum urartu genome reveals the dynamic nature of wheat genome evolution.</title>
        <authorList>
            <person name="Ling H."/>
            <person name="Ma B."/>
            <person name="Shi X."/>
            <person name="Liu H."/>
            <person name="Dong L."/>
            <person name="Sun H."/>
            <person name="Cao Y."/>
            <person name="Gao Q."/>
            <person name="Zheng S."/>
            <person name="Li Y."/>
            <person name="Yu Y."/>
            <person name="Du H."/>
            <person name="Qi M."/>
            <person name="Li Y."/>
            <person name="Yu H."/>
            <person name="Cui Y."/>
            <person name="Wang N."/>
            <person name="Chen C."/>
            <person name="Wu H."/>
            <person name="Zhao Y."/>
            <person name="Zhang J."/>
            <person name="Li Y."/>
            <person name="Zhou W."/>
            <person name="Zhang B."/>
            <person name="Hu W."/>
            <person name="Eijk M."/>
            <person name="Tang J."/>
            <person name="Witsenboer H."/>
            <person name="Zhao S."/>
            <person name="Li Z."/>
            <person name="Zhang A."/>
            <person name="Wang D."/>
            <person name="Liang C."/>
        </authorList>
    </citation>
    <scope>NUCLEOTIDE SEQUENCE [LARGE SCALE GENOMIC DNA]</scope>
    <source>
        <strain evidence="1">cv. G1812</strain>
    </source>
</reference>
<evidence type="ECO:0000313" key="1">
    <source>
        <dbReference type="EnsemblPlants" id="TuG1812G0200003154.01.T02"/>
    </source>
</evidence>
<name>A0A8R7THY2_TRIUA</name>
<reference evidence="1" key="3">
    <citation type="submission" date="2022-06" db="UniProtKB">
        <authorList>
            <consortium name="EnsemblPlants"/>
        </authorList>
    </citation>
    <scope>IDENTIFICATION</scope>
</reference>
<organism evidence="1 2">
    <name type="scientific">Triticum urartu</name>
    <name type="common">Red wild einkorn</name>
    <name type="synonym">Crithodium urartu</name>
    <dbReference type="NCBI Taxonomy" id="4572"/>
    <lineage>
        <taxon>Eukaryota</taxon>
        <taxon>Viridiplantae</taxon>
        <taxon>Streptophyta</taxon>
        <taxon>Embryophyta</taxon>
        <taxon>Tracheophyta</taxon>
        <taxon>Spermatophyta</taxon>
        <taxon>Magnoliopsida</taxon>
        <taxon>Liliopsida</taxon>
        <taxon>Poales</taxon>
        <taxon>Poaceae</taxon>
        <taxon>BOP clade</taxon>
        <taxon>Pooideae</taxon>
        <taxon>Triticodae</taxon>
        <taxon>Triticeae</taxon>
        <taxon>Triticinae</taxon>
        <taxon>Triticum</taxon>
    </lineage>
</organism>
<dbReference type="Proteomes" id="UP000015106">
    <property type="component" value="Chromosome 2"/>
</dbReference>
<keyword evidence="2" id="KW-1185">Reference proteome</keyword>
<protein>
    <submittedName>
        <fullName evidence="1">Uncharacterized protein</fullName>
    </submittedName>
</protein>
<evidence type="ECO:0000313" key="2">
    <source>
        <dbReference type="Proteomes" id="UP000015106"/>
    </source>
</evidence>